<reference evidence="6 7" key="1">
    <citation type="submission" date="2024-05" db="EMBL/GenBank/DDBJ databases">
        <title>Haplotype-resolved chromosome-level genome assembly of Huyou (Citrus changshanensis).</title>
        <authorList>
            <person name="Miao C."/>
            <person name="Chen W."/>
            <person name="Wu Y."/>
            <person name="Wang L."/>
            <person name="Zhao S."/>
            <person name="Grierson D."/>
            <person name="Xu C."/>
            <person name="Chen K."/>
        </authorList>
    </citation>
    <scope>NUCLEOTIDE SEQUENCE [LARGE SCALE GENOMIC DNA]</scope>
    <source>
        <strain evidence="6">01-14</strain>
        <tissue evidence="6">Leaf</tissue>
    </source>
</reference>
<sequence length="223" mass="24659">MMYFSTLITFLITFFLLFLVSLSSNLIQDSCENAAKNDPNLSYEFCVASLEANPRSQNATLQELVIISLGLTISNAKNISSHIEQLLSLKSFDKHTKIGLQDCLELYSDAHSTLLEAMENVKLKDYEGADVEISSAMDASTTCEDGLKEKKVSHATNIQGLALIAMELALENATNTISSIEKLLTSRTFDPFARALLGGLLQTILPWGSDIDRCYRSFFNRAI</sequence>
<feature type="domain" description="Pectinesterase inhibitor" evidence="5">
    <location>
        <begin position="22"/>
        <end position="165"/>
    </location>
</feature>
<dbReference type="InterPro" id="IPR034088">
    <property type="entry name" value="Pla_a_1-like"/>
</dbReference>
<dbReference type="GO" id="GO:0004857">
    <property type="term" value="F:enzyme inhibitor activity"/>
    <property type="evidence" value="ECO:0007669"/>
    <property type="project" value="InterPro"/>
</dbReference>
<dbReference type="EMBL" id="JBCGBO010000007">
    <property type="protein sequence ID" value="KAK9187755.1"/>
    <property type="molecule type" value="Genomic_DNA"/>
</dbReference>
<evidence type="ECO:0000313" key="7">
    <source>
        <dbReference type="Proteomes" id="UP001428341"/>
    </source>
</evidence>
<keyword evidence="2" id="KW-1015">Disulfide bond</keyword>
<proteinExistence type="inferred from homology"/>
<dbReference type="Proteomes" id="UP001428341">
    <property type="component" value="Unassembled WGS sequence"/>
</dbReference>
<dbReference type="PANTHER" id="PTHR35357:SF17">
    <property type="entry name" value="PECTINESTERASE INHIBITOR 12"/>
    <property type="match status" value="1"/>
</dbReference>
<evidence type="ECO:0000256" key="1">
    <source>
        <dbReference type="ARBA" id="ARBA00022729"/>
    </source>
</evidence>
<gene>
    <name evidence="6" type="ORF">WN944_019154</name>
</gene>
<dbReference type="FunFam" id="1.20.140.40:FF:000002">
    <property type="entry name" value="Putative invertase inhibitor"/>
    <property type="match status" value="1"/>
</dbReference>
<dbReference type="SUPFAM" id="SSF101148">
    <property type="entry name" value="Plant invertase/pectin methylesterase inhibitor"/>
    <property type="match status" value="2"/>
</dbReference>
<dbReference type="AlphaFoldDB" id="A0AAP0LUX8"/>
<evidence type="ECO:0000256" key="3">
    <source>
        <dbReference type="ARBA" id="ARBA00038471"/>
    </source>
</evidence>
<evidence type="ECO:0000256" key="2">
    <source>
        <dbReference type="ARBA" id="ARBA00023157"/>
    </source>
</evidence>
<evidence type="ECO:0000256" key="4">
    <source>
        <dbReference type="SAM" id="SignalP"/>
    </source>
</evidence>
<dbReference type="CDD" id="cd15795">
    <property type="entry name" value="PMEI-Pla_a_1_like"/>
    <property type="match status" value="1"/>
</dbReference>
<dbReference type="GO" id="GO:0005576">
    <property type="term" value="C:extracellular region"/>
    <property type="evidence" value="ECO:0007669"/>
    <property type="project" value="UniProtKB-ARBA"/>
</dbReference>
<accession>A0AAP0LUX8</accession>
<evidence type="ECO:0000313" key="6">
    <source>
        <dbReference type="EMBL" id="KAK9187755.1"/>
    </source>
</evidence>
<evidence type="ECO:0000259" key="5">
    <source>
        <dbReference type="SMART" id="SM00856"/>
    </source>
</evidence>
<keyword evidence="1 4" id="KW-0732">Signal</keyword>
<dbReference type="Gene3D" id="1.20.140.40">
    <property type="entry name" value="Invertase/pectin methylesterase inhibitor family protein"/>
    <property type="match status" value="2"/>
</dbReference>
<name>A0AAP0LUX8_9ROSI</name>
<organism evidence="6 7">
    <name type="scientific">Citrus x changshan-huyou</name>
    <dbReference type="NCBI Taxonomy" id="2935761"/>
    <lineage>
        <taxon>Eukaryota</taxon>
        <taxon>Viridiplantae</taxon>
        <taxon>Streptophyta</taxon>
        <taxon>Embryophyta</taxon>
        <taxon>Tracheophyta</taxon>
        <taxon>Spermatophyta</taxon>
        <taxon>Magnoliopsida</taxon>
        <taxon>eudicotyledons</taxon>
        <taxon>Gunneridae</taxon>
        <taxon>Pentapetalae</taxon>
        <taxon>rosids</taxon>
        <taxon>malvids</taxon>
        <taxon>Sapindales</taxon>
        <taxon>Rutaceae</taxon>
        <taxon>Aurantioideae</taxon>
        <taxon>Citrus</taxon>
    </lineage>
</organism>
<dbReference type="Pfam" id="PF04043">
    <property type="entry name" value="PMEI"/>
    <property type="match status" value="1"/>
</dbReference>
<dbReference type="InterPro" id="IPR035513">
    <property type="entry name" value="Invertase/methylesterase_inhib"/>
</dbReference>
<feature type="chain" id="PRO_5042821721" description="Pectinesterase inhibitor domain-containing protein" evidence="4">
    <location>
        <begin position="24"/>
        <end position="223"/>
    </location>
</feature>
<dbReference type="NCBIfam" id="TIGR01614">
    <property type="entry name" value="PME_inhib"/>
    <property type="match status" value="1"/>
</dbReference>
<protein>
    <recommendedName>
        <fullName evidence="5">Pectinesterase inhibitor domain-containing protein</fullName>
    </recommendedName>
</protein>
<comment type="similarity">
    <text evidence="3">Belongs to the PMEI family.</text>
</comment>
<dbReference type="SMART" id="SM00856">
    <property type="entry name" value="PMEI"/>
    <property type="match status" value="1"/>
</dbReference>
<dbReference type="PANTHER" id="PTHR35357">
    <property type="entry name" value="OS02G0537100 PROTEIN"/>
    <property type="match status" value="1"/>
</dbReference>
<comment type="caution">
    <text evidence="6">The sequence shown here is derived from an EMBL/GenBank/DDBJ whole genome shotgun (WGS) entry which is preliminary data.</text>
</comment>
<keyword evidence="7" id="KW-1185">Reference proteome</keyword>
<dbReference type="InterPro" id="IPR006501">
    <property type="entry name" value="Pectinesterase_inhib_dom"/>
</dbReference>
<feature type="signal peptide" evidence="4">
    <location>
        <begin position="1"/>
        <end position="23"/>
    </location>
</feature>